<proteinExistence type="predicted"/>
<accession>A0ABW7X0G1</accession>
<comment type="caution">
    <text evidence="1">The sequence shown here is derived from an EMBL/GenBank/DDBJ whole genome shotgun (WGS) entry which is preliminary data.</text>
</comment>
<sequence length="45" mass="4803">MFIACVVVAVLSTILVGSGWAKLVRDERIVTGLVKMATARIALVM</sequence>
<gene>
    <name evidence="1" type="ORF">ACH49W_14545</name>
</gene>
<protein>
    <submittedName>
        <fullName evidence="1">Uncharacterized protein</fullName>
    </submittedName>
</protein>
<dbReference type="RefSeq" id="WP_397092770.1">
    <property type="nucleotide sequence ID" value="NZ_JBIRYO010000008.1"/>
</dbReference>
<evidence type="ECO:0000313" key="2">
    <source>
        <dbReference type="Proteomes" id="UP001611415"/>
    </source>
</evidence>
<organism evidence="1 2">
    <name type="scientific">Nocardia xishanensis</name>
    <dbReference type="NCBI Taxonomy" id="238964"/>
    <lineage>
        <taxon>Bacteria</taxon>
        <taxon>Bacillati</taxon>
        <taxon>Actinomycetota</taxon>
        <taxon>Actinomycetes</taxon>
        <taxon>Mycobacteriales</taxon>
        <taxon>Nocardiaceae</taxon>
        <taxon>Nocardia</taxon>
    </lineage>
</organism>
<evidence type="ECO:0000313" key="1">
    <source>
        <dbReference type="EMBL" id="MFI2474591.1"/>
    </source>
</evidence>
<reference evidence="1 2" key="1">
    <citation type="submission" date="2024-10" db="EMBL/GenBank/DDBJ databases">
        <title>The Natural Products Discovery Center: Release of the First 8490 Sequenced Strains for Exploring Actinobacteria Biosynthetic Diversity.</title>
        <authorList>
            <person name="Kalkreuter E."/>
            <person name="Kautsar S.A."/>
            <person name="Yang D."/>
            <person name="Bader C.D."/>
            <person name="Teijaro C.N."/>
            <person name="Fluegel L."/>
            <person name="Davis C.M."/>
            <person name="Simpson J.R."/>
            <person name="Lauterbach L."/>
            <person name="Steele A.D."/>
            <person name="Gui C."/>
            <person name="Meng S."/>
            <person name="Li G."/>
            <person name="Viehrig K."/>
            <person name="Ye F."/>
            <person name="Su P."/>
            <person name="Kiefer A.F."/>
            <person name="Nichols A."/>
            <person name="Cepeda A.J."/>
            <person name="Yan W."/>
            <person name="Fan B."/>
            <person name="Jiang Y."/>
            <person name="Adhikari A."/>
            <person name="Zheng C.-J."/>
            <person name="Schuster L."/>
            <person name="Cowan T.M."/>
            <person name="Smanski M.J."/>
            <person name="Chevrette M.G."/>
            <person name="De Carvalho L.P.S."/>
            <person name="Shen B."/>
        </authorList>
    </citation>
    <scope>NUCLEOTIDE SEQUENCE [LARGE SCALE GENOMIC DNA]</scope>
    <source>
        <strain evidence="1 2">NPDC019275</strain>
    </source>
</reference>
<keyword evidence="2" id="KW-1185">Reference proteome</keyword>
<name>A0ABW7X0G1_9NOCA</name>
<dbReference type="EMBL" id="JBIRYO010000008">
    <property type="protein sequence ID" value="MFI2474591.1"/>
    <property type="molecule type" value="Genomic_DNA"/>
</dbReference>
<dbReference type="Proteomes" id="UP001611415">
    <property type="component" value="Unassembled WGS sequence"/>
</dbReference>